<dbReference type="InterPro" id="IPR050109">
    <property type="entry name" value="HTH-type_TetR-like_transc_reg"/>
</dbReference>
<accession>A0ABQ1UP56</accession>
<keyword evidence="8" id="KW-1185">Reference proteome</keyword>
<evidence type="ECO:0000256" key="5">
    <source>
        <dbReference type="PROSITE-ProRule" id="PRU00335"/>
    </source>
</evidence>
<comment type="caution">
    <text evidence="7">The sequence shown here is derived from an EMBL/GenBank/DDBJ whole genome shotgun (WGS) entry which is preliminary data.</text>
</comment>
<feature type="domain" description="HTH tetR-type" evidence="6">
    <location>
        <begin position="14"/>
        <end position="74"/>
    </location>
</feature>
<keyword evidence="2" id="KW-0805">Transcription regulation</keyword>
<dbReference type="InterPro" id="IPR039538">
    <property type="entry name" value="BetI_C"/>
</dbReference>
<gene>
    <name evidence="7" type="ORF">GCM10007298_19590</name>
</gene>
<feature type="DNA-binding region" description="H-T-H motif" evidence="5">
    <location>
        <begin position="37"/>
        <end position="56"/>
    </location>
</feature>
<dbReference type="PROSITE" id="PS50977">
    <property type="entry name" value="HTH_TETR_2"/>
    <property type="match status" value="1"/>
</dbReference>
<evidence type="ECO:0000256" key="4">
    <source>
        <dbReference type="ARBA" id="ARBA00023163"/>
    </source>
</evidence>
<dbReference type="SUPFAM" id="SSF46689">
    <property type="entry name" value="Homeodomain-like"/>
    <property type="match status" value="1"/>
</dbReference>
<keyword evidence="4" id="KW-0804">Transcription</keyword>
<protein>
    <recommendedName>
        <fullName evidence="6">HTH tetR-type domain-containing protein</fullName>
    </recommendedName>
</protein>
<keyword evidence="3 5" id="KW-0238">DNA-binding</keyword>
<evidence type="ECO:0000256" key="2">
    <source>
        <dbReference type="ARBA" id="ARBA00023015"/>
    </source>
</evidence>
<dbReference type="SUPFAM" id="SSF48498">
    <property type="entry name" value="Tetracyclin repressor-like, C-terminal domain"/>
    <property type="match status" value="1"/>
</dbReference>
<dbReference type="RefSeq" id="WP_229705003.1">
    <property type="nucleotide sequence ID" value="NZ_BMCS01000001.1"/>
</dbReference>
<dbReference type="InterPro" id="IPR001647">
    <property type="entry name" value="HTH_TetR"/>
</dbReference>
<evidence type="ECO:0000256" key="1">
    <source>
        <dbReference type="ARBA" id="ARBA00022491"/>
    </source>
</evidence>
<organism evidence="7 8">
    <name type="scientific">Williamsia phyllosphaerae</name>
    <dbReference type="NCBI Taxonomy" id="885042"/>
    <lineage>
        <taxon>Bacteria</taxon>
        <taxon>Bacillati</taxon>
        <taxon>Actinomycetota</taxon>
        <taxon>Actinomycetes</taxon>
        <taxon>Mycobacteriales</taxon>
        <taxon>Nocardiaceae</taxon>
        <taxon>Williamsia</taxon>
    </lineage>
</organism>
<name>A0ABQ1UP56_9NOCA</name>
<dbReference type="InterPro" id="IPR009057">
    <property type="entry name" value="Homeodomain-like_sf"/>
</dbReference>
<dbReference type="InterPro" id="IPR036271">
    <property type="entry name" value="Tet_transcr_reg_TetR-rel_C_sf"/>
</dbReference>
<evidence type="ECO:0000259" key="6">
    <source>
        <dbReference type="PROSITE" id="PS50977"/>
    </source>
</evidence>
<dbReference type="Gene3D" id="1.10.357.10">
    <property type="entry name" value="Tetracycline Repressor, domain 2"/>
    <property type="match status" value="1"/>
</dbReference>
<reference evidence="8" key="1">
    <citation type="journal article" date="2019" name="Int. J. Syst. Evol. Microbiol.">
        <title>The Global Catalogue of Microorganisms (GCM) 10K type strain sequencing project: providing services to taxonomists for standard genome sequencing and annotation.</title>
        <authorList>
            <consortium name="The Broad Institute Genomics Platform"/>
            <consortium name="The Broad Institute Genome Sequencing Center for Infectious Disease"/>
            <person name="Wu L."/>
            <person name="Ma J."/>
        </authorList>
    </citation>
    <scope>NUCLEOTIDE SEQUENCE [LARGE SCALE GENOMIC DNA]</scope>
    <source>
        <strain evidence="8">CCM 7855</strain>
    </source>
</reference>
<dbReference type="Pfam" id="PF00440">
    <property type="entry name" value="TetR_N"/>
    <property type="match status" value="1"/>
</dbReference>
<dbReference type="EMBL" id="BMCS01000001">
    <property type="protein sequence ID" value="GGF23750.1"/>
    <property type="molecule type" value="Genomic_DNA"/>
</dbReference>
<dbReference type="Proteomes" id="UP000632454">
    <property type="component" value="Unassembled WGS sequence"/>
</dbReference>
<proteinExistence type="predicted"/>
<evidence type="ECO:0000256" key="3">
    <source>
        <dbReference type="ARBA" id="ARBA00023125"/>
    </source>
</evidence>
<evidence type="ECO:0000313" key="8">
    <source>
        <dbReference type="Proteomes" id="UP000632454"/>
    </source>
</evidence>
<sequence length="212" mass="22213">MIREGPTITRIPVDERRSRLVAAAFRVVAQDGVEAATTRKICAAAGVSLASFHYVFESRDALLEALVVAGLTSEDTAVHAVLGAPTPDGAGPADIEGVLRGGLLGYLDSVVADPAREQALLALAHYARRTPGLDSFAAQMYTRYYDLAAQALGAAAEVTGVRWRTAPRTLAPLVVASTDGLTLAYLTTGDLVVARQIVDACVAMLLTHIEAA</sequence>
<keyword evidence="1" id="KW-0678">Repressor</keyword>
<dbReference type="PANTHER" id="PTHR30055:SF234">
    <property type="entry name" value="HTH-TYPE TRANSCRIPTIONAL REGULATOR BETI"/>
    <property type="match status" value="1"/>
</dbReference>
<dbReference type="Pfam" id="PF13977">
    <property type="entry name" value="TetR_C_6"/>
    <property type="match status" value="1"/>
</dbReference>
<dbReference type="PANTHER" id="PTHR30055">
    <property type="entry name" value="HTH-TYPE TRANSCRIPTIONAL REGULATOR RUTR"/>
    <property type="match status" value="1"/>
</dbReference>
<evidence type="ECO:0000313" key="7">
    <source>
        <dbReference type="EMBL" id="GGF23750.1"/>
    </source>
</evidence>